<gene>
    <name evidence="2" type="ORF">GCM10022222_41950</name>
</gene>
<evidence type="ECO:0000256" key="1">
    <source>
        <dbReference type="SAM" id="MobiDB-lite"/>
    </source>
</evidence>
<evidence type="ECO:0000313" key="3">
    <source>
        <dbReference type="Proteomes" id="UP001500689"/>
    </source>
</evidence>
<comment type="caution">
    <text evidence="2">The sequence shown here is derived from an EMBL/GenBank/DDBJ whole genome shotgun (WGS) entry which is preliminary data.</text>
</comment>
<dbReference type="Proteomes" id="UP001500689">
    <property type="component" value="Unassembled WGS sequence"/>
</dbReference>
<name>A0ABP6WNS3_9PSEU</name>
<feature type="region of interest" description="Disordered" evidence="1">
    <location>
        <begin position="39"/>
        <end position="67"/>
    </location>
</feature>
<keyword evidence="3" id="KW-1185">Reference proteome</keyword>
<sequence length="67" mass="7417">MVRTLKLQRALSFRLHHWWETRVTPVREVSPTTIVMNCAEGGSSSQPEGKDADPGTPVPGKFQVLGE</sequence>
<dbReference type="EMBL" id="BAAAZN010000008">
    <property type="protein sequence ID" value="GAA3553887.1"/>
    <property type="molecule type" value="Genomic_DNA"/>
</dbReference>
<organism evidence="2 3">
    <name type="scientific">Amycolatopsis ultiminotia</name>
    <dbReference type="NCBI Taxonomy" id="543629"/>
    <lineage>
        <taxon>Bacteria</taxon>
        <taxon>Bacillati</taxon>
        <taxon>Actinomycetota</taxon>
        <taxon>Actinomycetes</taxon>
        <taxon>Pseudonocardiales</taxon>
        <taxon>Pseudonocardiaceae</taxon>
        <taxon>Amycolatopsis</taxon>
    </lineage>
</organism>
<accession>A0ABP6WNS3</accession>
<proteinExistence type="predicted"/>
<protein>
    <submittedName>
        <fullName evidence="2">Uncharacterized protein</fullName>
    </submittedName>
</protein>
<evidence type="ECO:0000313" key="2">
    <source>
        <dbReference type="EMBL" id="GAA3553887.1"/>
    </source>
</evidence>
<reference evidence="3" key="1">
    <citation type="journal article" date="2019" name="Int. J. Syst. Evol. Microbiol.">
        <title>The Global Catalogue of Microorganisms (GCM) 10K type strain sequencing project: providing services to taxonomists for standard genome sequencing and annotation.</title>
        <authorList>
            <consortium name="The Broad Institute Genomics Platform"/>
            <consortium name="The Broad Institute Genome Sequencing Center for Infectious Disease"/>
            <person name="Wu L."/>
            <person name="Ma J."/>
        </authorList>
    </citation>
    <scope>NUCLEOTIDE SEQUENCE [LARGE SCALE GENOMIC DNA]</scope>
    <source>
        <strain evidence="3">JCM 16898</strain>
    </source>
</reference>